<gene>
    <name evidence="3" type="ORF">MUK42_13200</name>
</gene>
<name>A0A9E7GGV6_9LILI</name>
<keyword evidence="2" id="KW-0472">Membrane</keyword>
<evidence type="ECO:0000313" key="3">
    <source>
        <dbReference type="EMBL" id="URE14575.1"/>
    </source>
</evidence>
<dbReference type="EMBL" id="CP097509">
    <property type="protein sequence ID" value="URE14575.1"/>
    <property type="molecule type" value="Genomic_DNA"/>
</dbReference>
<accession>A0A9E7GGV6</accession>
<dbReference type="PANTHER" id="PTHR35699:SF1">
    <property type="entry name" value="F2J10.10 PROTEIN"/>
    <property type="match status" value="1"/>
</dbReference>
<organism evidence="3 4">
    <name type="scientific">Musa troglodytarum</name>
    <name type="common">fe'i banana</name>
    <dbReference type="NCBI Taxonomy" id="320322"/>
    <lineage>
        <taxon>Eukaryota</taxon>
        <taxon>Viridiplantae</taxon>
        <taxon>Streptophyta</taxon>
        <taxon>Embryophyta</taxon>
        <taxon>Tracheophyta</taxon>
        <taxon>Spermatophyta</taxon>
        <taxon>Magnoliopsida</taxon>
        <taxon>Liliopsida</taxon>
        <taxon>Zingiberales</taxon>
        <taxon>Musaceae</taxon>
        <taxon>Musa</taxon>
    </lineage>
</organism>
<evidence type="ECO:0000256" key="2">
    <source>
        <dbReference type="SAM" id="Phobius"/>
    </source>
</evidence>
<evidence type="ECO:0000256" key="1">
    <source>
        <dbReference type="SAM" id="MobiDB-lite"/>
    </source>
</evidence>
<keyword evidence="4" id="KW-1185">Reference proteome</keyword>
<feature type="compositionally biased region" description="Basic and acidic residues" evidence="1">
    <location>
        <begin position="91"/>
        <end position="101"/>
    </location>
</feature>
<dbReference type="AlphaFoldDB" id="A0A9E7GGV6"/>
<dbReference type="PANTHER" id="PTHR35699">
    <property type="entry name" value="F2J10.10 PROTEIN"/>
    <property type="match status" value="1"/>
</dbReference>
<feature type="region of interest" description="Disordered" evidence="1">
    <location>
        <begin position="69"/>
        <end position="121"/>
    </location>
</feature>
<dbReference type="Proteomes" id="UP001055439">
    <property type="component" value="Chromosome 7"/>
</dbReference>
<keyword evidence="2" id="KW-0812">Transmembrane</keyword>
<keyword evidence="2" id="KW-1133">Transmembrane helix</keyword>
<reference evidence="3" key="1">
    <citation type="submission" date="2022-05" db="EMBL/GenBank/DDBJ databases">
        <title>The Musa troglodytarum L. genome provides insights into the mechanism of non-climacteric behaviour and enrichment of carotenoids.</title>
        <authorList>
            <person name="Wang J."/>
        </authorList>
    </citation>
    <scope>NUCLEOTIDE SEQUENCE</scope>
    <source>
        <tissue evidence="3">Leaf</tissue>
    </source>
</reference>
<protein>
    <submittedName>
        <fullName evidence="3">Uncharacterized protein</fullName>
    </submittedName>
</protein>
<dbReference type="OrthoDB" id="2016911at2759"/>
<sequence>MASFHLARSGLSPALRLRLSGPPPRRPSALSLRCRLREDGGESNGTWSTFGEDRPESLFMKELKRRGINPTSLLEEGDGGGSIGSMESEEESRGGRDERIGRTKRNGVASAEPDMAVSNQRERSMSLNSEGLEVTTHFLLVLLIPCHYDLILSFFDHLVGKEVILTTIDVFNSSVLVLMMQIFSIPIISDNNTYFVTQGLIPRAKLLLTIGGTFFLGFWPLILITLGLFLALYIYLGPSFVHDASKVPVLPPPYMDPYTLLEDERLSQVTPHVN</sequence>
<evidence type="ECO:0000313" key="4">
    <source>
        <dbReference type="Proteomes" id="UP001055439"/>
    </source>
</evidence>
<proteinExistence type="predicted"/>
<feature type="transmembrane region" description="Helical" evidence="2">
    <location>
        <begin position="206"/>
        <end position="236"/>
    </location>
</feature>